<accession>A0AAV9NQ59</accession>
<evidence type="ECO:0000256" key="1">
    <source>
        <dbReference type="ARBA" id="ARBA00022679"/>
    </source>
</evidence>
<dbReference type="GeneID" id="89972800"/>
<dbReference type="Proteomes" id="UP001358417">
    <property type="component" value="Unassembled WGS sequence"/>
</dbReference>
<sequence length="189" mass="21981">MPTIRRVQPSDLFHLNLCNLDPYTENYDLGFYLTYLMRWPSLFQCIEEHGQIVGYIIGKVETSPSHMQGSPHYLPWHGHITALSIAPQYRRLGYGKLLSESLEKACNQQDAWFVDLFVRKSNKNAIKMYESMGYSTYRKVVRYYSDDPTGVSKDGEDALDMRKALDRDKDKIHVRENGETFLVDPDDVF</sequence>
<reference evidence="4 5" key="1">
    <citation type="submission" date="2023-08" db="EMBL/GenBank/DDBJ databases">
        <title>Black Yeasts Isolated from many extreme environments.</title>
        <authorList>
            <person name="Coleine C."/>
            <person name="Stajich J.E."/>
            <person name="Selbmann L."/>
        </authorList>
    </citation>
    <scope>NUCLEOTIDE SEQUENCE [LARGE SCALE GENOMIC DNA]</scope>
    <source>
        <strain evidence="4 5">CCFEE 5792</strain>
    </source>
</reference>
<gene>
    <name evidence="4" type="ORF">LTR84_004622</name>
</gene>
<evidence type="ECO:0000256" key="2">
    <source>
        <dbReference type="ARBA" id="ARBA00023315"/>
    </source>
</evidence>
<evidence type="ECO:0000313" key="5">
    <source>
        <dbReference type="Proteomes" id="UP001358417"/>
    </source>
</evidence>
<dbReference type="CDD" id="cd04301">
    <property type="entry name" value="NAT_SF"/>
    <property type="match status" value="1"/>
</dbReference>
<keyword evidence="5" id="KW-1185">Reference proteome</keyword>
<keyword evidence="2" id="KW-0012">Acyltransferase</keyword>
<dbReference type="FunFam" id="3.40.630.30:FF:000058">
    <property type="entry name" value="N-acetyltransferase (Nat5)"/>
    <property type="match status" value="1"/>
</dbReference>
<dbReference type="RefSeq" id="XP_064710821.1">
    <property type="nucleotide sequence ID" value="XM_064848197.1"/>
</dbReference>
<name>A0AAV9NQ59_9EURO</name>
<feature type="domain" description="N-acetyltransferase" evidence="3">
    <location>
        <begin position="2"/>
        <end position="166"/>
    </location>
</feature>
<protein>
    <recommendedName>
        <fullName evidence="3">N-acetyltransferase domain-containing protein</fullName>
    </recommendedName>
</protein>
<dbReference type="Gene3D" id="3.40.630.30">
    <property type="match status" value="1"/>
</dbReference>
<dbReference type="GO" id="GO:0004596">
    <property type="term" value="F:protein-N-terminal amino-acid acetyltransferase activity"/>
    <property type="evidence" value="ECO:0007669"/>
    <property type="project" value="TreeGrafter"/>
</dbReference>
<keyword evidence="1" id="KW-0808">Transferase</keyword>
<dbReference type="GO" id="GO:0031416">
    <property type="term" value="C:NatB complex"/>
    <property type="evidence" value="ECO:0007669"/>
    <property type="project" value="TreeGrafter"/>
</dbReference>
<dbReference type="InterPro" id="IPR016181">
    <property type="entry name" value="Acyl_CoA_acyltransferase"/>
</dbReference>
<comment type="caution">
    <text evidence="4">The sequence shown here is derived from an EMBL/GenBank/DDBJ whole genome shotgun (WGS) entry which is preliminary data.</text>
</comment>
<dbReference type="PANTHER" id="PTHR45910:SF1">
    <property type="entry name" value="N-ALPHA-ACETYLTRANSFERASE 20"/>
    <property type="match status" value="1"/>
</dbReference>
<organism evidence="4 5">
    <name type="scientific">Exophiala bonariae</name>
    <dbReference type="NCBI Taxonomy" id="1690606"/>
    <lineage>
        <taxon>Eukaryota</taxon>
        <taxon>Fungi</taxon>
        <taxon>Dikarya</taxon>
        <taxon>Ascomycota</taxon>
        <taxon>Pezizomycotina</taxon>
        <taxon>Eurotiomycetes</taxon>
        <taxon>Chaetothyriomycetidae</taxon>
        <taxon>Chaetothyriales</taxon>
        <taxon>Herpotrichiellaceae</taxon>
        <taxon>Exophiala</taxon>
    </lineage>
</organism>
<evidence type="ECO:0000313" key="4">
    <source>
        <dbReference type="EMBL" id="KAK5062549.1"/>
    </source>
</evidence>
<dbReference type="EMBL" id="JAVRRD010000002">
    <property type="protein sequence ID" value="KAK5062549.1"/>
    <property type="molecule type" value="Genomic_DNA"/>
</dbReference>
<dbReference type="PANTHER" id="PTHR45910">
    <property type="entry name" value="N-ALPHA-ACETYLTRANSFERASE 20"/>
    <property type="match status" value="1"/>
</dbReference>
<dbReference type="InterPro" id="IPR051646">
    <property type="entry name" value="NatB_acetyltransferase_subunit"/>
</dbReference>
<dbReference type="PROSITE" id="PS51186">
    <property type="entry name" value="GNAT"/>
    <property type="match status" value="1"/>
</dbReference>
<dbReference type="AlphaFoldDB" id="A0AAV9NQ59"/>
<proteinExistence type="predicted"/>
<dbReference type="Pfam" id="PF00583">
    <property type="entry name" value="Acetyltransf_1"/>
    <property type="match status" value="1"/>
</dbReference>
<evidence type="ECO:0000259" key="3">
    <source>
        <dbReference type="PROSITE" id="PS51186"/>
    </source>
</evidence>
<dbReference type="InterPro" id="IPR000182">
    <property type="entry name" value="GNAT_dom"/>
</dbReference>
<dbReference type="SUPFAM" id="SSF55729">
    <property type="entry name" value="Acyl-CoA N-acyltransferases (Nat)"/>
    <property type="match status" value="1"/>
</dbReference>